<sequence>MRFRVGVVGAAMIGVLAGCAFGGGYVKQIPAALNEIEGVTSVKVGRGYDGLNRRTVVTVALDPAAVDAGLLQNVFVALADEVDFHGAGQVSLVFTDAASGEQVDLIEAVDALIEGQGKASDADVAAALESLKELAGLSFTGDEKFDQLADYVRQ</sequence>
<dbReference type="EMBL" id="JACHMK010000001">
    <property type="protein sequence ID" value="MBB6333922.1"/>
    <property type="molecule type" value="Genomic_DNA"/>
</dbReference>
<evidence type="ECO:0000313" key="2">
    <source>
        <dbReference type="Proteomes" id="UP000617426"/>
    </source>
</evidence>
<proteinExistence type="predicted"/>
<dbReference type="PROSITE" id="PS51257">
    <property type="entry name" value="PROKAR_LIPOPROTEIN"/>
    <property type="match status" value="1"/>
</dbReference>
<accession>A0A923IW92</accession>
<dbReference type="AlphaFoldDB" id="A0A923IW92"/>
<protein>
    <submittedName>
        <fullName evidence="1">Uncharacterized protein</fullName>
    </submittedName>
</protein>
<gene>
    <name evidence="1" type="ORF">HD592_000487</name>
</gene>
<organism evidence="1 2">
    <name type="scientific">Schaalia hyovaginalis</name>
    <dbReference type="NCBI Taxonomy" id="29316"/>
    <lineage>
        <taxon>Bacteria</taxon>
        <taxon>Bacillati</taxon>
        <taxon>Actinomycetota</taxon>
        <taxon>Actinomycetes</taxon>
        <taxon>Actinomycetales</taxon>
        <taxon>Actinomycetaceae</taxon>
        <taxon>Schaalia</taxon>
    </lineage>
</organism>
<dbReference type="Proteomes" id="UP000617426">
    <property type="component" value="Unassembled WGS sequence"/>
</dbReference>
<reference evidence="1" key="1">
    <citation type="submission" date="2020-08" db="EMBL/GenBank/DDBJ databases">
        <title>Sequencing the genomes of 1000 actinobacteria strains.</title>
        <authorList>
            <person name="Klenk H.-P."/>
        </authorList>
    </citation>
    <scope>NUCLEOTIDE SEQUENCE</scope>
    <source>
        <strain evidence="1">DSM 10695</strain>
    </source>
</reference>
<name>A0A923IW92_9ACTO</name>
<keyword evidence="2" id="KW-1185">Reference proteome</keyword>
<evidence type="ECO:0000313" key="1">
    <source>
        <dbReference type="EMBL" id="MBB6333922.1"/>
    </source>
</evidence>
<comment type="caution">
    <text evidence="1">The sequence shown here is derived from an EMBL/GenBank/DDBJ whole genome shotgun (WGS) entry which is preliminary data.</text>
</comment>
<dbReference type="RefSeq" id="WP_221437802.1">
    <property type="nucleotide sequence ID" value="NZ_JACHMK010000001.1"/>
</dbReference>